<feature type="region of interest" description="Disordered" evidence="1">
    <location>
        <begin position="67"/>
        <end position="86"/>
    </location>
</feature>
<dbReference type="Pfam" id="PF13358">
    <property type="entry name" value="DDE_3"/>
    <property type="match status" value="1"/>
</dbReference>
<comment type="caution">
    <text evidence="3">The sequence shown here is derived from an EMBL/GenBank/DDBJ whole genome shotgun (WGS) entry which is preliminary data.</text>
</comment>
<reference evidence="3" key="1">
    <citation type="submission" date="2023-03" db="EMBL/GenBank/DDBJ databases">
        <title>Chromosome-level genomes of two armyworms, Mythimna separata and Mythimna loreyi, provide insights into the biosynthesis and reception of sex pheromones.</title>
        <authorList>
            <person name="Zhao H."/>
        </authorList>
    </citation>
    <scope>NUCLEOTIDE SEQUENCE</scope>
    <source>
        <strain evidence="3">BeijingLab</strain>
        <tissue evidence="3">Pupa</tissue>
    </source>
</reference>
<dbReference type="EMBL" id="JARGEI010000011">
    <property type="protein sequence ID" value="KAJ8723954.1"/>
    <property type="molecule type" value="Genomic_DNA"/>
</dbReference>
<dbReference type="Gene3D" id="3.30.420.10">
    <property type="entry name" value="Ribonuclease H-like superfamily/Ribonuclease H"/>
    <property type="match status" value="1"/>
</dbReference>
<name>A0AAD7YQF4_MYTSE</name>
<keyword evidence="4" id="KW-1185">Reference proteome</keyword>
<dbReference type="PANTHER" id="PTHR33939">
    <property type="entry name" value="PROTEIN CBG22215"/>
    <property type="match status" value="1"/>
</dbReference>
<dbReference type="Proteomes" id="UP001231518">
    <property type="component" value="Chromosome 20"/>
</dbReference>
<dbReference type="InterPro" id="IPR036397">
    <property type="entry name" value="RNaseH_sf"/>
</dbReference>
<dbReference type="PANTHER" id="PTHR33939:SF1">
    <property type="entry name" value="DUF4371 DOMAIN-CONTAINING PROTEIN"/>
    <property type="match status" value="1"/>
</dbReference>
<evidence type="ECO:0000313" key="4">
    <source>
        <dbReference type="Proteomes" id="UP001231518"/>
    </source>
</evidence>
<sequence>MESKPKKVVSSEGRRMIYNVYHFLKREYEITLSNQESNCDLSHLENIIQRTAEATGVTEQTVHRILKEGYDGPSTSPSEDQPPMKTRRKEHYLVDVDEVMTAVVRSTIQEFHVVLKEIPTLAKLRSVLQDKIGFDGCLETLRTLLRKMGYHLRRTNNNKKVLVERHDIQMWRLKYLKKITEYRSQGRPIVYTDSRYILRTDDQNNIKNDQKDKQFSRSSLGTRFAVAHAGSEAGFIDNACLVYRTNIEFFGNYVKWLNEKLLPNLPDSSVVVLDSHHNVPAETMPTSVSKLSVMKLWLTAKGIQFDSNLRKVELYEIIKKHKNRFRTWQIDDYMKSKGFEVLRLPPYHSELNAIENIWKALKTYVAITYDKQNVEITKHILSKGIENITSNTWRNACNAVVMKEVEYMKYFDTELEFIIDLQDDNGDGTVSEDSSSDCD</sequence>
<proteinExistence type="predicted"/>
<evidence type="ECO:0000259" key="2">
    <source>
        <dbReference type="Pfam" id="PF13358"/>
    </source>
</evidence>
<evidence type="ECO:0000256" key="1">
    <source>
        <dbReference type="SAM" id="MobiDB-lite"/>
    </source>
</evidence>
<accession>A0AAD7YQF4</accession>
<protein>
    <recommendedName>
        <fullName evidence="2">Tc1-like transposase DDE domain-containing protein</fullName>
    </recommendedName>
</protein>
<gene>
    <name evidence="3" type="ORF">PYW07_007934</name>
</gene>
<dbReference type="AlphaFoldDB" id="A0AAD7YQF4"/>
<dbReference type="GO" id="GO:0003676">
    <property type="term" value="F:nucleic acid binding"/>
    <property type="evidence" value="ECO:0007669"/>
    <property type="project" value="InterPro"/>
</dbReference>
<organism evidence="3 4">
    <name type="scientific">Mythimna separata</name>
    <name type="common">Oriental armyworm</name>
    <name type="synonym">Pseudaletia separata</name>
    <dbReference type="NCBI Taxonomy" id="271217"/>
    <lineage>
        <taxon>Eukaryota</taxon>
        <taxon>Metazoa</taxon>
        <taxon>Ecdysozoa</taxon>
        <taxon>Arthropoda</taxon>
        <taxon>Hexapoda</taxon>
        <taxon>Insecta</taxon>
        <taxon>Pterygota</taxon>
        <taxon>Neoptera</taxon>
        <taxon>Endopterygota</taxon>
        <taxon>Lepidoptera</taxon>
        <taxon>Glossata</taxon>
        <taxon>Ditrysia</taxon>
        <taxon>Noctuoidea</taxon>
        <taxon>Noctuidae</taxon>
        <taxon>Noctuinae</taxon>
        <taxon>Hadenini</taxon>
        <taxon>Mythimna</taxon>
    </lineage>
</organism>
<dbReference type="InterPro" id="IPR038717">
    <property type="entry name" value="Tc1-like_DDE_dom"/>
</dbReference>
<evidence type="ECO:0000313" key="3">
    <source>
        <dbReference type="EMBL" id="KAJ8723954.1"/>
    </source>
</evidence>
<feature type="domain" description="Tc1-like transposase DDE" evidence="2">
    <location>
        <begin position="329"/>
        <end position="365"/>
    </location>
</feature>